<keyword evidence="4" id="KW-1185">Reference proteome</keyword>
<evidence type="ECO:0000313" key="3">
    <source>
        <dbReference type="EMBL" id="TCP38584.1"/>
    </source>
</evidence>
<accession>A0A4R2PTV6</accession>
<evidence type="ECO:0000313" key="4">
    <source>
        <dbReference type="Proteomes" id="UP000295399"/>
    </source>
</evidence>
<dbReference type="Gene3D" id="2.40.160.100">
    <property type="match status" value="1"/>
</dbReference>
<dbReference type="EMBL" id="SLXO01000001">
    <property type="protein sequence ID" value="TCP38584.1"/>
    <property type="molecule type" value="Genomic_DNA"/>
</dbReference>
<evidence type="ECO:0000259" key="2">
    <source>
        <dbReference type="Pfam" id="PF13372"/>
    </source>
</evidence>
<dbReference type="InterPro" id="IPR053728">
    <property type="entry name" value="Alginate_Permeability_Chnl"/>
</dbReference>
<comment type="caution">
    <text evidence="3">The sequence shown here is derived from an EMBL/GenBank/DDBJ whole genome shotgun (WGS) entry which is preliminary data.</text>
</comment>
<sequence length="497" mass="54774">MSALSFPSATRPPSKRRPHGRRRIAGTIGLATAAWASVAALAPGPQGAAMAADTAVSDQPWRLDRALATPDWLTLSGEHRLRYSTLVNQFRPGLSGRDEALSLRTLVRADVRVGPAWSLTAELQDSRAYLTGDQSSVNTSMVNAVEPIQAHLRYDGRDLFTAGDRLDLRFGRQTLDIGSRRLVARNRFRNAIQSFNGVSGHWRGAGGGEVRGFYFLPVRPRPSGFDAVSDNRVRFDREDFNLQFWGLWLHRPDLIAGIGVETYVYGLHERDQPGVYDSRDRQIYTPGLRLVRPPRPGAVDLDLETNLQLGHRHAGRSPLDTERLSVFAHAHHAAIGYTWATPWRPRLGLNLDIGSGDGDTGNGRHTRFDCLFGPRRTDFGPTGLYGLLGRENLISAGPRLSIQPTDRLSAHVIWRANWLEDRADAFARSGVRDPGGLSGRFAGHQVEARLRFWLLPGQVRLEAGAAVFANGRFLATAPNATGAGTPAYAYTDIRLLF</sequence>
<dbReference type="AlphaFoldDB" id="A0A4R2PTV6"/>
<gene>
    <name evidence="3" type="ORF">EV659_101491</name>
</gene>
<proteinExistence type="predicted"/>
<feature type="domain" description="Alginate export" evidence="2">
    <location>
        <begin position="72"/>
        <end position="481"/>
    </location>
</feature>
<feature type="region of interest" description="Disordered" evidence="1">
    <location>
        <begin position="1"/>
        <end position="20"/>
    </location>
</feature>
<name>A0A4R2PTV6_RHOSA</name>
<reference evidence="3 4" key="1">
    <citation type="submission" date="2019-03" db="EMBL/GenBank/DDBJ databases">
        <title>Genomic Encyclopedia of Type Strains, Phase IV (KMG-IV): sequencing the most valuable type-strain genomes for metagenomic binning, comparative biology and taxonomic classification.</title>
        <authorList>
            <person name="Goeker M."/>
        </authorList>
    </citation>
    <scope>NUCLEOTIDE SEQUENCE [LARGE SCALE GENOMIC DNA]</scope>
    <source>
        <strain evidence="3 4">DSM 2132</strain>
    </source>
</reference>
<dbReference type="Pfam" id="PF13372">
    <property type="entry name" value="Alginate_exp"/>
    <property type="match status" value="1"/>
</dbReference>
<evidence type="ECO:0000256" key="1">
    <source>
        <dbReference type="SAM" id="MobiDB-lite"/>
    </source>
</evidence>
<dbReference type="OrthoDB" id="7439590at2"/>
<organism evidence="3 4">
    <name type="scientific">Rhodothalassium salexigens DSM 2132</name>
    <dbReference type="NCBI Taxonomy" id="1188247"/>
    <lineage>
        <taxon>Bacteria</taxon>
        <taxon>Pseudomonadati</taxon>
        <taxon>Pseudomonadota</taxon>
        <taxon>Alphaproteobacteria</taxon>
        <taxon>Rhodothalassiales</taxon>
        <taxon>Rhodothalassiaceae</taxon>
        <taxon>Rhodothalassium</taxon>
    </lineage>
</organism>
<protein>
    <submittedName>
        <fullName evidence="3">Alginate export protein</fullName>
    </submittedName>
</protein>
<dbReference type="InParanoid" id="A0A4R2PTV6"/>
<dbReference type="Proteomes" id="UP000295399">
    <property type="component" value="Unassembled WGS sequence"/>
</dbReference>
<dbReference type="InterPro" id="IPR025388">
    <property type="entry name" value="Alginate_export_dom"/>
</dbReference>